<dbReference type="PANTHER" id="PTHR47782:SF12">
    <property type="entry name" value="ZN(II)2CYS6 TRANSCRIPTION FACTOR (EUROFUNG)"/>
    <property type="match status" value="1"/>
</dbReference>
<comment type="caution">
    <text evidence="8">The sequence shown here is derived from an EMBL/GenBank/DDBJ whole genome shotgun (WGS) entry which is preliminary data.</text>
</comment>
<evidence type="ECO:0000256" key="7">
    <source>
        <dbReference type="ARBA" id="ARBA00023242"/>
    </source>
</evidence>
<evidence type="ECO:0000256" key="4">
    <source>
        <dbReference type="ARBA" id="ARBA00023015"/>
    </source>
</evidence>
<dbReference type="GO" id="GO:0005634">
    <property type="term" value="C:nucleus"/>
    <property type="evidence" value="ECO:0007669"/>
    <property type="project" value="UniProtKB-SubCell"/>
</dbReference>
<dbReference type="InterPro" id="IPR052202">
    <property type="entry name" value="Yeast_MetPath_Reg"/>
</dbReference>
<evidence type="ECO:0000313" key="8">
    <source>
        <dbReference type="EMBL" id="TIC97835.1"/>
    </source>
</evidence>
<dbReference type="GO" id="GO:0043565">
    <property type="term" value="F:sequence-specific DNA binding"/>
    <property type="evidence" value="ECO:0007669"/>
    <property type="project" value="TreeGrafter"/>
</dbReference>
<evidence type="ECO:0000256" key="5">
    <source>
        <dbReference type="ARBA" id="ARBA00023125"/>
    </source>
</evidence>
<dbReference type="OrthoDB" id="27934at2759"/>
<dbReference type="EMBL" id="MWPZ01000005">
    <property type="protein sequence ID" value="TIC97835.1"/>
    <property type="molecule type" value="Genomic_DNA"/>
</dbReference>
<accession>A0A4T0W008</accession>
<dbReference type="GO" id="GO:0000981">
    <property type="term" value="F:DNA-binding transcription factor activity, RNA polymerase II-specific"/>
    <property type="evidence" value="ECO:0007669"/>
    <property type="project" value="TreeGrafter"/>
</dbReference>
<dbReference type="AlphaFoldDB" id="A0A4T0W008"/>
<gene>
    <name evidence="8" type="ORF">CH35J_007584</name>
</gene>
<dbReference type="Proteomes" id="UP000305883">
    <property type="component" value="Unassembled WGS sequence"/>
</dbReference>
<evidence type="ECO:0000256" key="2">
    <source>
        <dbReference type="ARBA" id="ARBA00022723"/>
    </source>
</evidence>
<keyword evidence="3" id="KW-0862">Zinc</keyword>
<reference evidence="8 9" key="1">
    <citation type="journal article" date="2019" name="Genome Biol. Evol.">
        <title>Genomic Plasticity Mediated by Transposable Elements in the Plant Pathogenic Fungus Colletotrichum higginsianum.</title>
        <authorList>
            <person name="Tsushima A."/>
            <person name="Gan P."/>
            <person name="Kumakura N."/>
            <person name="Narusaka M."/>
            <person name="Takano Y."/>
            <person name="Narusaka Y."/>
            <person name="Shirasu K."/>
        </authorList>
    </citation>
    <scope>NUCLEOTIDE SEQUENCE [LARGE SCALE GENOMIC DNA]</scope>
    <source>
        <strain evidence="8 9">MAFF305635-RFP</strain>
    </source>
</reference>
<evidence type="ECO:0000256" key="1">
    <source>
        <dbReference type="ARBA" id="ARBA00004123"/>
    </source>
</evidence>
<sequence>MKHSYVLYEYSSVVWNRRCPEIASAWDEKVWDKGTLLAFGGGFDDANFEHAFTIQRIQAKIRRHWLQLEKMNGQPEYRAQSLQNIKAELDNWKAMIPLVASNVNEATVCHPISMLMLYNYSICCLYQNEIVVPTLDDYSILLAAAGENARCFQRIQVHQPMILYTWDWLYSQFTISVILLSCFWGTPYMYRTTAYQAPDTLQAVEDCELILARFAQRWEAAEIYLETFQLILSETPISFPHNPNFVLSDPSKLRAINLIQSLEKGKIPVSVIVMLKRIVNQPVAEHTQMY</sequence>
<proteinExistence type="predicted"/>
<evidence type="ECO:0000256" key="3">
    <source>
        <dbReference type="ARBA" id="ARBA00022833"/>
    </source>
</evidence>
<dbReference type="GO" id="GO:0046872">
    <property type="term" value="F:metal ion binding"/>
    <property type="evidence" value="ECO:0007669"/>
    <property type="project" value="UniProtKB-KW"/>
</dbReference>
<dbReference type="CDD" id="cd12148">
    <property type="entry name" value="fungal_TF_MHR"/>
    <property type="match status" value="1"/>
</dbReference>
<name>A0A4T0W008_9PEZI</name>
<dbReference type="PANTHER" id="PTHR47782">
    <property type="entry name" value="ZN(II)2CYS6 TRANSCRIPTION FACTOR (EUROFUNG)-RELATED"/>
    <property type="match status" value="1"/>
</dbReference>
<keyword evidence="2" id="KW-0479">Metal-binding</keyword>
<dbReference type="GO" id="GO:0045944">
    <property type="term" value="P:positive regulation of transcription by RNA polymerase II"/>
    <property type="evidence" value="ECO:0007669"/>
    <property type="project" value="TreeGrafter"/>
</dbReference>
<keyword evidence="4" id="KW-0805">Transcription regulation</keyword>
<keyword evidence="5" id="KW-0238">DNA-binding</keyword>
<organism evidence="8 9">
    <name type="scientific">Colletotrichum higginsianum</name>
    <dbReference type="NCBI Taxonomy" id="80884"/>
    <lineage>
        <taxon>Eukaryota</taxon>
        <taxon>Fungi</taxon>
        <taxon>Dikarya</taxon>
        <taxon>Ascomycota</taxon>
        <taxon>Pezizomycotina</taxon>
        <taxon>Sordariomycetes</taxon>
        <taxon>Hypocreomycetidae</taxon>
        <taxon>Glomerellales</taxon>
        <taxon>Glomerellaceae</taxon>
        <taxon>Colletotrichum</taxon>
        <taxon>Colletotrichum destructivum species complex</taxon>
    </lineage>
</organism>
<evidence type="ECO:0000256" key="6">
    <source>
        <dbReference type="ARBA" id="ARBA00023163"/>
    </source>
</evidence>
<evidence type="ECO:0000313" key="9">
    <source>
        <dbReference type="Proteomes" id="UP000305883"/>
    </source>
</evidence>
<protein>
    <submittedName>
        <fullName evidence="8">Uncharacterized protein</fullName>
    </submittedName>
</protein>
<keyword evidence="7" id="KW-0539">Nucleus</keyword>
<comment type="subcellular location">
    <subcellularLocation>
        <location evidence="1">Nucleus</location>
    </subcellularLocation>
</comment>
<keyword evidence="6" id="KW-0804">Transcription</keyword>